<evidence type="ECO:0000313" key="8">
    <source>
        <dbReference type="EMBL" id="MDR6293463.1"/>
    </source>
</evidence>
<evidence type="ECO:0000256" key="2">
    <source>
        <dbReference type="ARBA" id="ARBA00022475"/>
    </source>
</evidence>
<dbReference type="EMBL" id="JAVDPW010000012">
    <property type="protein sequence ID" value="MDR6293463.1"/>
    <property type="molecule type" value="Genomic_DNA"/>
</dbReference>
<dbReference type="InterPro" id="IPR026022">
    <property type="entry name" value="PhoU_dom"/>
</dbReference>
<evidence type="ECO:0000313" key="9">
    <source>
        <dbReference type="Proteomes" id="UP001262410"/>
    </source>
</evidence>
<dbReference type="InterPro" id="IPR004633">
    <property type="entry name" value="NaPi_cotrn-rel/YqeW-like"/>
</dbReference>
<keyword evidence="9" id="KW-1185">Reference proteome</keyword>
<comment type="subcellular location">
    <subcellularLocation>
        <location evidence="1">Cell membrane</location>
        <topology evidence="1">Multi-pass membrane protein</topology>
    </subcellularLocation>
</comment>
<evidence type="ECO:0000259" key="7">
    <source>
        <dbReference type="Pfam" id="PF01895"/>
    </source>
</evidence>
<evidence type="ECO:0000256" key="4">
    <source>
        <dbReference type="ARBA" id="ARBA00022989"/>
    </source>
</evidence>
<feature type="transmembrane region" description="Helical" evidence="6">
    <location>
        <begin position="175"/>
        <end position="198"/>
    </location>
</feature>
<proteinExistence type="predicted"/>
<keyword evidence="4 6" id="KW-1133">Transmembrane helix</keyword>
<feature type="transmembrane region" description="Helical" evidence="6">
    <location>
        <begin position="98"/>
        <end position="122"/>
    </location>
</feature>
<protein>
    <submittedName>
        <fullName evidence="8">Phosphate:Na+ symporter</fullName>
    </submittedName>
</protein>
<gene>
    <name evidence="8" type="ORF">E9232_006014</name>
</gene>
<evidence type="ECO:0000256" key="3">
    <source>
        <dbReference type="ARBA" id="ARBA00022692"/>
    </source>
</evidence>
<dbReference type="Gene3D" id="1.20.58.220">
    <property type="entry name" value="Phosphate transport system protein phou homolog 2, domain 2"/>
    <property type="match status" value="1"/>
</dbReference>
<evidence type="ECO:0000256" key="5">
    <source>
        <dbReference type="ARBA" id="ARBA00023136"/>
    </source>
</evidence>
<feature type="transmembrane region" description="Helical" evidence="6">
    <location>
        <begin position="285"/>
        <end position="302"/>
    </location>
</feature>
<dbReference type="Pfam" id="PF01895">
    <property type="entry name" value="PhoU"/>
    <property type="match status" value="1"/>
</dbReference>
<evidence type="ECO:0000256" key="1">
    <source>
        <dbReference type="ARBA" id="ARBA00004651"/>
    </source>
</evidence>
<feature type="transmembrane region" description="Helical" evidence="6">
    <location>
        <begin position="134"/>
        <end position="155"/>
    </location>
</feature>
<dbReference type="InterPro" id="IPR003841">
    <property type="entry name" value="Na/Pi_transpt"/>
</dbReference>
<evidence type="ECO:0000256" key="6">
    <source>
        <dbReference type="SAM" id="Phobius"/>
    </source>
</evidence>
<dbReference type="SUPFAM" id="SSF109755">
    <property type="entry name" value="PhoU-like"/>
    <property type="match status" value="1"/>
</dbReference>
<keyword evidence="3 6" id="KW-0812">Transmembrane</keyword>
<accession>A0ABU1JXW6</accession>
<dbReference type="RefSeq" id="WP_309800454.1">
    <property type="nucleotide sequence ID" value="NZ_JAVDPW010000012.1"/>
</dbReference>
<dbReference type="NCBIfam" id="NF037997">
    <property type="entry name" value="Na_Pi_symport"/>
    <property type="match status" value="1"/>
</dbReference>
<feature type="transmembrane region" description="Helical" evidence="6">
    <location>
        <begin position="6"/>
        <end position="28"/>
    </location>
</feature>
<feature type="transmembrane region" description="Helical" evidence="6">
    <location>
        <begin position="48"/>
        <end position="78"/>
    </location>
</feature>
<dbReference type="Pfam" id="PF02690">
    <property type="entry name" value="Na_Pi_cotrans"/>
    <property type="match status" value="2"/>
</dbReference>
<dbReference type="PANTHER" id="PTHR10010:SF46">
    <property type="entry name" value="SODIUM-DEPENDENT PHOSPHATE TRANSPORT PROTEIN 2B"/>
    <property type="match status" value="1"/>
</dbReference>
<sequence length="554" mass="59232">MSFPVTLIDLAGSIALLLWGTHMVQTGIQRTFGPKLRAILGTALKNRFRAFFAGIGVTAVLQSSTATGLMVSGFAAGGLVDLVPALAVMLGANVGTTLIVQVLSFDVAAASPALILIGFLLFRRDSSTQSHDLGRVFIGLGLMLLALHQLLALMTPYEDAPSLRMLLGAVSTTPVLDVLLAAAFTWAAHSSVAVVLLIMSLAANGVVPPEAAFALVLGANLGTAINPVIEGVSSEDPAAKRLPIGNLLNRTLGVLLALAALGPLGELMVRIEPDNARAVADFHTLFNLALAVVFFPLLTPYAKLLQRLLPRRVDPSDPSRPLYLDAAARETPIVALGGAAREAMRLADVLEAMLHGARDALQKGDRKVIAETKRMDDVLDHLNTAIKGYLTSLDPDALSPADHRRLGEILHFAMNMEQAGDVVEGNLLPHAAKRLKRGLEFSKEGEAELLSMMDRLATNLRTAASLFMTDDRRAARMLVEEKVTFRDLEAAATQSHFERLRTGRRDTAETSAMHLDLLRDMKRVNGHIVSAAAYPVLERSGELLASRVTDGDGS</sequence>
<comment type="caution">
    <text evidence="8">The sequence shown here is derived from an EMBL/GenBank/DDBJ whole genome shotgun (WGS) entry which is preliminary data.</text>
</comment>
<dbReference type="Proteomes" id="UP001262410">
    <property type="component" value="Unassembled WGS sequence"/>
</dbReference>
<dbReference type="NCBIfam" id="TIGR00704">
    <property type="entry name" value="NaPi_cotrn_rel"/>
    <property type="match status" value="1"/>
</dbReference>
<keyword evidence="5 6" id="KW-0472">Membrane</keyword>
<dbReference type="PANTHER" id="PTHR10010">
    <property type="entry name" value="SOLUTE CARRIER FAMILY 34 SODIUM PHOSPHATE , MEMBER 2-RELATED"/>
    <property type="match status" value="1"/>
</dbReference>
<name>A0ABU1JXW6_9PROT</name>
<reference evidence="8 9" key="1">
    <citation type="submission" date="2023-07" db="EMBL/GenBank/DDBJ databases">
        <title>Sorghum-associated microbial communities from plants grown in Nebraska, USA.</title>
        <authorList>
            <person name="Schachtman D."/>
        </authorList>
    </citation>
    <scope>NUCLEOTIDE SEQUENCE [LARGE SCALE GENOMIC DNA]</scope>
    <source>
        <strain evidence="8 9">584</strain>
    </source>
</reference>
<feature type="transmembrane region" description="Helical" evidence="6">
    <location>
        <begin position="247"/>
        <end position="265"/>
    </location>
</feature>
<keyword evidence="2" id="KW-1003">Cell membrane</keyword>
<feature type="domain" description="PhoU" evidence="7">
    <location>
        <begin position="345"/>
        <end position="421"/>
    </location>
</feature>
<dbReference type="InterPro" id="IPR038078">
    <property type="entry name" value="PhoU-like_sf"/>
</dbReference>
<organism evidence="8 9">
    <name type="scientific">Inquilinus ginsengisoli</name>
    <dbReference type="NCBI Taxonomy" id="363840"/>
    <lineage>
        <taxon>Bacteria</taxon>
        <taxon>Pseudomonadati</taxon>
        <taxon>Pseudomonadota</taxon>
        <taxon>Alphaproteobacteria</taxon>
        <taxon>Rhodospirillales</taxon>
        <taxon>Rhodospirillaceae</taxon>
        <taxon>Inquilinus</taxon>
    </lineage>
</organism>